<dbReference type="Gene3D" id="3.90.79.10">
    <property type="entry name" value="Nucleoside Triphosphate Pyrophosphohydrolase"/>
    <property type="match status" value="1"/>
</dbReference>
<comment type="cofactor">
    <cofactor evidence="2">
        <name>Mg(2+)</name>
        <dbReference type="ChEBI" id="CHEBI:18420"/>
    </cofactor>
</comment>
<comment type="caution">
    <text evidence="8">The sequence shown here is derived from an EMBL/GenBank/DDBJ whole genome shotgun (WGS) entry which is preliminary data.</text>
</comment>
<name>A0ABU8VT91_9BURK</name>
<dbReference type="InterPro" id="IPR045121">
    <property type="entry name" value="CoAse"/>
</dbReference>
<dbReference type="Proteomes" id="UP001363010">
    <property type="component" value="Unassembled WGS sequence"/>
</dbReference>
<dbReference type="PANTHER" id="PTHR12992:SF11">
    <property type="entry name" value="MITOCHONDRIAL COENZYME A DIPHOSPHATASE NUDT8"/>
    <property type="match status" value="1"/>
</dbReference>
<keyword evidence="6" id="KW-0464">Manganese</keyword>
<evidence type="ECO:0000256" key="3">
    <source>
        <dbReference type="ARBA" id="ARBA00022723"/>
    </source>
</evidence>
<dbReference type="InterPro" id="IPR000086">
    <property type="entry name" value="NUDIX_hydrolase_dom"/>
</dbReference>
<keyword evidence="3" id="KW-0479">Metal-binding</keyword>
<proteinExistence type="predicted"/>
<comment type="cofactor">
    <cofactor evidence="1">
        <name>Mn(2+)</name>
        <dbReference type="ChEBI" id="CHEBI:29035"/>
    </cofactor>
</comment>
<evidence type="ECO:0000256" key="2">
    <source>
        <dbReference type="ARBA" id="ARBA00001946"/>
    </source>
</evidence>
<evidence type="ECO:0000259" key="7">
    <source>
        <dbReference type="PROSITE" id="PS51462"/>
    </source>
</evidence>
<dbReference type="InterPro" id="IPR015797">
    <property type="entry name" value="NUDIX_hydrolase-like_dom_sf"/>
</dbReference>
<evidence type="ECO:0000313" key="8">
    <source>
        <dbReference type="EMBL" id="MEJ8820932.1"/>
    </source>
</evidence>
<evidence type="ECO:0000313" key="9">
    <source>
        <dbReference type="Proteomes" id="UP001363010"/>
    </source>
</evidence>
<dbReference type="PROSITE" id="PS51462">
    <property type="entry name" value="NUDIX"/>
    <property type="match status" value="1"/>
</dbReference>
<dbReference type="NCBIfam" id="NF007980">
    <property type="entry name" value="PRK10707.1"/>
    <property type="match status" value="1"/>
</dbReference>
<sequence length="240" mass="26154">MQSAAVVEPATTVAPASLLSFDPRAVPVVAVDRDLPAVARMHLLPDALRARFATPPDWSPETRREPRLMDRAPAQAAVLVPIVLHDGEPTVLLTERASRMTTHSGQIAFPGGRVDPEDANIAAAALREAWEEVGLSAEYVEVLGSLPTYTTVTSFIVTPVVALVQPGFELQPNPEEVADAFEVPLAFLMNPANHRRHAMPDPVGMSREWLSMPYQDGATERFVWGATAGMLRNLYRFLIA</sequence>
<feature type="domain" description="Nudix hydrolase" evidence="7">
    <location>
        <begin position="73"/>
        <end position="205"/>
    </location>
</feature>
<evidence type="ECO:0000256" key="1">
    <source>
        <dbReference type="ARBA" id="ARBA00001936"/>
    </source>
</evidence>
<keyword evidence="4" id="KW-0378">Hydrolase</keyword>
<gene>
    <name evidence="8" type="ORF">WKW80_02630</name>
</gene>
<evidence type="ECO:0000256" key="4">
    <source>
        <dbReference type="ARBA" id="ARBA00022801"/>
    </source>
</evidence>
<dbReference type="CDD" id="cd03426">
    <property type="entry name" value="NUDIX_CoAse_Nudt7"/>
    <property type="match status" value="1"/>
</dbReference>
<reference evidence="8 9" key="1">
    <citation type="submission" date="2024-03" db="EMBL/GenBank/DDBJ databases">
        <title>Novel species of the genus Variovorax.</title>
        <authorList>
            <person name="Liu Q."/>
            <person name="Xin Y.-H."/>
        </authorList>
    </citation>
    <scope>NUCLEOTIDE SEQUENCE [LARGE SCALE GENOMIC DNA]</scope>
    <source>
        <strain evidence="8 9">KACC 18501</strain>
    </source>
</reference>
<protein>
    <submittedName>
        <fullName evidence="8">CoA pyrophosphatase</fullName>
    </submittedName>
</protein>
<organism evidence="8 9">
    <name type="scientific">Variovorax humicola</name>
    <dbReference type="NCBI Taxonomy" id="1769758"/>
    <lineage>
        <taxon>Bacteria</taxon>
        <taxon>Pseudomonadati</taxon>
        <taxon>Pseudomonadota</taxon>
        <taxon>Betaproteobacteria</taxon>
        <taxon>Burkholderiales</taxon>
        <taxon>Comamonadaceae</taxon>
        <taxon>Variovorax</taxon>
    </lineage>
</organism>
<keyword evidence="9" id="KW-1185">Reference proteome</keyword>
<keyword evidence="5" id="KW-0460">Magnesium</keyword>
<accession>A0ABU8VT91</accession>
<dbReference type="EMBL" id="JBBKZV010000001">
    <property type="protein sequence ID" value="MEJ8820932.1"/>
    <property type="molecule type" value="Genomic_DNA"/>
</dbReference>
<evidence type="ECO:0000256" key="6">
    <source>
        <dbReference type="ARBA" id="ARBA00023211"/>
    </source>
</evidence>
<dbReference type="PANTHER" id="PTHR12992">
    <property type="entry name" value="NUDIX HYDROLASE"/>
    <property type="match status" value="1"/>
</dbReference>
<dbReference type="Pfam" id="PF00293">
    <property type="entry name" value="NUDIX"/>
    <property type="match status" value="1"/>
</dbReference>
<evidence type="ECO:0000256" key="5">
    <source>
        <dbReference type="ARBA" id="ARBA00022842"/>
    </source>
</evidence>
<dbReference type="RefSeq" id="WP_340361958.1">
    <property type="nucleotide sequence ID" value="NZ_JBBKZV010000001.1"/>
</dbReference>
<dbReference type="SUPFAM" id="SSF55811">
    <property type="entry name" value="Nudix"/>
    <property type="match status" value="1"/>
</dbReference>